<dbReference type="PROSITE" id="PS50835">
    <property type="entry name" value="IG_LIKE"/>
    <property type="match status" value="9"/>
</dbReference>
<protein>
    <submittedName>
        <fullName evidence="5">Sialoadhesin-like</fullName>
    </submittedName>
</protein>
<keyword evidence="6" id="KW-1185">Reference proteome</keyword>
<dbReference type="GO" id="GO:0007166">
    <property type="term" value="P:cell surface receptor signaling pathway"/>
    <property type="evidence" value="ECO:0007669"/>
    <property type="project" value="TreeGrafter"/>
</dbReference>
<dbReference type="EMBL" id="MU551565">
    <property type="protein sequence ID" value="KAI5625237.1"/>
    <property type="molecule type" value="Genomic_DNA"/>
</dbReference>
<gene>
    <name evidence="5" type="ORF">C0J50_15203</name>
</gene>
<dbReference type="SUPFAM" id="SSF48726">
    <property type="entry name" value="Immunoglobulin"/>
    <property type="match status" value="9"/>
</dbReference>
<evidence type="ECO:0000259" key="4">
    <source>
        <dbReference type="PROSITE" id="PS50835"/>
    </source>
</evidence>
<dbReference type="Gene3D" id="2.60.40.10">
    <property type="entry name" value="Immunoglobulins"/>
    <property type="match status" value="10"/>
</dbReference>
<dbReference type="Proteomes" id="UP001205998">
    <property type="component" value="Unassembled WGS sequence"/>
</dbReference>
<dbReference type="GO" id="GO:0004888">
    <property type="term" value="F:transmembrane signaling receptor activity"/>
    <property type="evidence" value="ECO:0007669"/>
    <property type="project" value="TreeGrafter"/>
</dbReference>
<dbReference type="InterPro" id="IPR050488">
    <property type="entry name" value="Ig_Fc_receptor"/>
</dbReference>
<keyword evidence="2" id="KW-1015">Disulfide bond</keyword>
<accession>A0AAD5B0W3</accession>
<evidence type="ECO:0000256" key="1">
    <source>
        <dbReference type="ARBA" id="ARBA00022729"/>
    </source>
</evidence>
<sequence>VVSIKPDTHVFIGERVTLRCEIQGGGSEWEYGWYKSNNKFKDSTKQEIRIQSVGDSDSGDYTCRRLWDSSQRSETSDAVTLTVSAKPKATVRVNPQSSVYIGDTVTLSCELQSTGWEFQWKKVNQQEQLQYIEQAKTLTVTVDNEEETAYWCSARRKNYYDDDYSNNFYYYDTERSDLVWITGSERPKPVASINPDKQVFSGDTVTLRCEIQDESVSRWQYSWYKDASLSPVSSVQMYTISSVEVTHTGKYTCKGRESGGSHSSHLSDAVTLTVSVKPKPVATINPDTQVFSGDTVTLRCEIQDESVSRWQYSWYKDASLSPVSSVQMYTISSVEVTHTGKYTCKGRESGGSRSSHLSDAVTLTVSERPKPVASIHPDKQVFSGETVTLRCEIQDESVSRWQYSWYKDASLSPVSSVQMYTISSVEVTHTGKYTCKGRESGGSRSSHLSDAVTLTVSARPKPVASINPDNQVFSGDTVTLRCEIQDESVSRWQYSWYKDASLSPVSSVQMYTISSVEVTHTGKYTCKGRESGGSRSSHLSDAVTLTVSARPKPVASINPDKQVFSGDTVTLRCEIQDESVSRWQYSWYKDASLSPVSSVQMYRIRFVRVTHTGKYTCKGRESGGSRSSHLSDAVTLTVWERLQAVLSVSPQNWLTEGDSVTLSCEVTDSSTDWTFSWYTVVPYRDGVTQIKNTDYVMYVELLSDSSRGSGGSYTLSPSALHHTGVCVCRGERGEPVSHILYSNPQPLWISGESPPVSLIISPSRTQHFTRDSLSLSCEDQSNSTGWTVRRYTDSEGVLDCSQWGSVTKSACNISFLSTSYTGVYWCESESGENSNPFNITVHEGDVILESSVHPVTEGHPLTLHCLYRNTNPSNLRADFYKDGSVVQNQTTGEMIIHKVSKSDEGFYHCKHPERGESPRSWTSVRREKPS</sequence>
<comment type="caution">
    <text evidence="5">The sequence shown here is derived from an EMBL/GenBank/DDBJ whole genome shotgun (WGS) entry which is preliminary data.</text>
</comment>
<feature type="domain" description="Ig-like" evidence="4">
    <location>
        <begin position="278"/>
        <end position="358"/>
    </location>
</feature>
<dbReference type="Pfam" id="PF13895">
    <property type="entry name" value="Ig_2"/>
    <property type="match status" value="6"/>
</dbReference>
<feature type="domain" description="Ig-like" evidence="4">
    <location>
        <begin position="836"/>
        <end position="909"/>
    </location>
</feature>
<dbReference type="PANTHER" id="PTHR11481">
    <property type="entry name" value="IMMUNOGLOBULIN FC RECEPTOR"/>
    <property type="match status" value="1"/>
</dbReference>
<feature type="domain" description="Ig-like" evidence="4">
    <location>
        <begin position="1"/>
        <end position="80"/>
    </location>
</feature>
<dbReference type="SMART" id="SM00409">
    <property type="entry name" value="IG"/>
    <property type="match status" value="9"/>
</dbReference>
<dbReference type="InterPro" id="IPR036179">
    <property type="entry name" value="Ig-like_dom_sf"/>
</dbReference>
<proteinExistence type="predicted"/>
<feature type="domain" description="Ig-like" evidence="4">
    <location>
        <begin position="369"/>
        <end position="449"/>
    </location>
</feature>
<feature type="domain" description="Ig-like" evidence="4">
    <location>
        <begin position="551"/>
        <end position="631"/>
    </location>
</feature>
<dbReference type="FunFam" id="2.60.40.10:FF:001607">
    <property type="entry name" value="Leukocyte immune-type receptor TS32.15 L2.5a"/>
    <property type="match status" value="5"/>
</dbReference>
<dbReference type="AlphaFoldDB" id="A0AAD5B0W3"/>
<organism evidence="5 6">
    <name type="scientific">Silurus asotus</name>
    <name type="common">Amur catfish</name>
    <name type="synonym">Parasilurus asotus</name>
    <dbReference type="NCBI Taxonomy" id="30991"/>
    <lineage>
        <taxon>Eukaryota</taxon>
        <taxon>Metazoa</taxon>
        <taxon>Chordata</taxon>
        <taxon>Craniata</taxon>
        <taxon>Vertebrata</taxon>
        <taxon>Euteleostomi</taxon>
        <taxon>Actinopterygii</taxon>
        <taxon>Neopterygii</taxon>
        <taxon>Teleostei</taxon>
        <taxon>Ostariophysi</taxon>
        <taxon>Siluriformes</taxon>
        <taxon>Siluridae</taxon>
        <taxon>Silurus</taxon>
    </lineage>
</organism>
<evidence type="ECO:0000313" key="6">
    <source>
        <dbReference type="Proteomes" id="UP001205998"/>
    </source>
</evidence>
<dbReference type="GO" id="GO:0009897">
    <property type="term" value="C:external side of plasma membrane"/>
    <property type="evidence" value="ECO:0007669"/>
    <property type="project" value="TreeGrafter"/>
</dbReference>
<dbReference type="SMART" id="SM00408">
    <property type="entry name" value="IGc2"/>
    <property type="match status" value="9"/>
</dbReference>
<dbReference type="GO" id="GO:0006955">
    <property type="term" value="P:immune response"/>
    <property type="evidence" value="ECO:0007669"/>
    <property type="project" value="TreeGrafter"/>
</dbReference>
<feature type="domain" description="Ig-like" evidence="4">
    <location>
        <begin position="643"/>
        <end position="729"/>
    </location>
</feature>
<dbReference type="PANTHER" id="PTHR11481:SF112">
    <property type="entry name" value="FC RECEPTOR-LIKE PROTEIN 4-RELATED"/>
    <property type="match status" value="1"/>
</dbReference>
<feature type="non-terminal residue" evidence="5">
    <location>
        <position position="1"/>
    </location>
</feature>
<name>A0AAD5B0W3_SILAS</name>
<feature type="domain" description="Ig-like" evidence="4">
    <location>
        <begin position="460"/>
        <end position="540"/>
    </location>
</feature>
<reference evidence="5" key="1">
    <citation type="submission" date="2018-07" db="EMBL/GenBank/DDBJ databases">
        <title>Comparative genomics of catfishes provides insights into carnivory and benthic adaptation.</title>
        <authorList>
            <person name="Zhang Y."/>
            <person name="Wang D."/>
            <person name="Peng Z."/>
            <person name="Zheng S."/>
            <person name="Shao F."/>
            <person name="Tao W."/>
        </authorList>
    </citation>
    <scope>NUCLEOTIDE SEQUENCE</scope>
    <source>
        <strain evidence="5">Chongqing</strain>
    </source>
</reference>
<dbReference type="InterPro" id="IPR007110">
    <property type="entry name" value="Ig-like_dom"/>
</dbReference>
<evidence type="ECO:0000256" key="2">
    <source>
        <dbReference type="ARBA" id="ARBA00023157"/>
    </source>
</evidence>
<feature type="compositionally biased region" description="Basic and acidic residues" evidence="3">
    <location>
        <begin position="907"/>
        <end position="917"/>
    </location>
</feature>
<evidence type="ECO:0000313" key="5">
    <source>
        <dbReference type="EMBL" id="KAI5625237.1"/>
    </source>
</evidence>
<feature type="domain" description="Ig-like" evidence="4">
    <location>
        <begin position="187"/>
        <end position="271"/>
    </location>
</feature>
<evidence type="ECO:0000256" key="3">
    <source>
        <dbReference type="SAM" id="MobiDB-lite"/>
    </source>
</evidence>
<feature type="region of interest" description="Disordered" evidence="3">
    <location>
        <begin position="907"/>
        <end position="930"/>
    </location>
</feature>
<feature type="domain" description="Ig-like" evidence="4">
    <location>
        <begin position="87"/>
        <end position="154"/>
    </location>
</feature>
<keyword evidence="1" id="KW-0732">Signal</keyword>
<dbReference type="InterPro" id="IPR003599">
    <property type="entry name" value="Ig_sub"/>
</dbReference>
<dbReference type="InterPro" id="IPR003598">
    <property type="entry name" value="Ig_sub2"/>
</dbReference>
<dbReference type="Pfam" id="PF13927">
    <property type="entry name" value="Ig_3"/>
    <property type="match status" value="1"/>
</dbReference>
<dbReference type="InterPro" id="IPR013783">
    <property type="entry name" value="Ig-like_fold"/>
</dbReference>
<feature type="non-terminal residue" evidence="5">
    <location>
        <position position="930"/>
    </location>
</feature>